<name>A0A6C0B4M1_9ZZZZ</name>
<reference evidence="1" key="1">
    <citation type="journal article" date="2020" name="Nature">
        <title>Giant virus diversity and host interactions through global metagenomics.</title>
        <authorList>
            <person name="Schulz F."/>
            <person name="Roux S."/>
            <person name="Paez-Espino D."/>
            <person name="Jungbluth S."/>
            <person name="Walsh D.A."/>
            <person name="Denef V.J."/>
            <person name="McMahon K.D."/>
            <person name="Konstantinidis K.T."/>
            <person name="Eloe-Fadrosh E.A."/>
            <person name="Kyrpides N.C."/>
            <person name="Woyke T."/>
        </authorList>
    </citation>
    <scope>NUCLEOTIDE SEQUENCE</scope>
    <source>
        <strain evidence="1">GVMAG-M-3300009422-16</strain>
    </source>
</reference>
<sequence>MPRTKTIKASVKDLKKLGKKYSLSPSGSRKDMACLISHTRAIYLGQKERKILLPFLNQIDKKRMKDLIASKKRNTLPK</sequence>
<evidence type="ECO:0000313" key="1">
    <source>
        <dbReference type="EMBL" id="QHS86980.1"/>
    </source>
</evidence>
<dbReference type="AlphaFoldDB" id="A0A6C0B4M1"/>
<protein>
    <submittedName>
        <fullName evidence="1">Uncharacterized protein</fullName>
    </submittedName>
</protein>
<proteinExistence type="predicted"/>
<dbReference type="EMBL" id="MN739069">
    <property type="protein sequence ID" value="QHS86980.1"/>
    <property type="molecule type" value="Genomic_DNA"/>
</dbReference>
<accession>A0A6C0B4M1</accession>
<organism evidence="1">
    <name type="scientific">viral metagenome</name>
    <dbReference type="NCBI Taxonomy" id="1070528"/>
    <lineage>
        <taxon>unclassified sequences</taxon>
        <taxon>metagenomes</taxon>
        <taxon>organismal metagenomes</taxon>
    </lineage>
</organism>